<accession>A0A0K8TK86</accession>
<reference evidence="9" key="1">
    <citation type="journal article" date="2015" name="Insect Biochem. Mol. Biol.">
        <title>An insight into the sialome of the horse fly, Tabanus bromius.</title>
        <authorList>
            <person name="Ribeiro J.M."/>
            <person name="Kazimirova M."/>
            <person name="Takac P."/>
            <person name="Andersen J.F."/>
            <person name="Francischetti I.M."/>
        </authorList>
    </citation>
    <scope>NUCLEOTIDE SEQUENCE</scope>
</reference>
<evidence type="ECO:0000256" key="1">
    <source>
        <dbReference type="ARBA" id="ARBA00007835"/>
    </source>
</evidence>
<dbReference type="EMBL" id="GDAI01002901">
    <property type="protein sequence ID" value="JAI14702.1"/>
    <property type="molecule type" value="mRNA"/>
</dbReference>
<evidence type="ECO:0000256" key="2">
    <source>
        <dbReference type="ARBA" id="ARBA00022729"/>
    </source>
</evidence>
<comment type="function">
    <text evidence="7">Putative phospholipase.</text>
</comment>
<comment type="similarity">
    <text evidence="1 7">Belongs to the phospholipase B-like family.</text>
</comment>
<dbReference type="PANTHER" id="PTHR12370">
    <property type="entry name" value="PHOSPHOLIPASE B-RELATED"/>
    <property type="match status" value="1"/>
</dbReference>
<keyword evidence="6" id="KW-0325">Glycoprotein</keyword>
<name>A0A0K8TK86_TABBR</name>
<dbReference type="PANTHER" id="PTHR12370:SF3">
    <property type="entry name" value="PHOSPHOLIPASE B-LIKE 2-RELATED"/>
    <property type="match status" value="1"/>
</dbReference>
<evidence type="ECO:0000256" key="3">
    <source>
        <dbReference type="ARBA" id="ARBA00022801"/>
    </source>
</evidence>
<organism evidence="9">
    <name type="scientific">Tabanus bromius</name>
    <name type="common">Band-eyed brown horse fly</name>
    <dbReference type="NCBI Taxonomy" id="304241"/>
    <lineage>
        <taxon>Eukaryota</taxon>
        <taxon>Metazoa</taxon>
        <taxon>Ecdysozoa</taxon>
        <taxon>Arthropoda</taxon>
        <taxon>Hexapoda</taxon>
        <taxon>Insecta</taxon>
        <taxon>Pterygota</taxon>
        <taxon>Neoptera</taxon>
        <taxon>Endopterygota</taxon>
        <taxon>Diptera</taxon>
        <taxon>Brachycera</taxon>
        <taxon>Tabanomorpha</taxon>
        <taxon>Tabanoidea</taxon>
        <taxon>Tabanidae</taxon>
        <taxon>Tabanus</taxon>
    </lineage>
</organism>
<keyword evidence="8" id="KW-1133">Transmembrane helix</keyword>
<dbReference type="AlphaFoldDB" id="A0A0K8TK86"/>
<dbReference type="EC" id="3.1.1.-" evidence="7"/>
<keyword evidence="5 7" id="KW-0443">Lipid metabolism</keyword>
<evidence type="ECO:0000256" key="4">
    <source>
        <dbReference type="ARBA" id="ARBA00022963"/>
    </source>
</evidence>
<dbReference type="Gene3D" id="3.60.60.30">
    <property type="match status" value="1"/>
</dbReference>
<dbReference type="GO" id="GO:0005576">
    <property type="term" value="C:extracellular region"/>
    <property type="evidence" value="ECO:0007669"/>
    <property type="project" value="TreeGrafter"/>
</dbReference>
<keyword evidence="3 7" id="KW-0378">Hydrolase</keyword>
<proteinExistence type="evidence at transcript level"/>
<keyword evidence="8" id="KW-0812">Transmembrane</keyword>
<keyword evidence="4 7" id="KW-0442">Lipid degradation</keyword>
<protein>
    <recommendedName>
        <fullName evidence="7">Phospholipase B-like</fullName>
        <ecNumber evidence="7">3.1.1.-</ecNumber>
    </recommendedName>
</protein>
<sequence length="620" mass="70685">MLKVVGASWLKTRISTYILLGAGLLAIGTLFIAEMDRPQFDGTYCATIFWSKHSGFRVEYWKQRNDFHNIPKGVARTCYKDSTMENGWSQLEVETQRQFPDWVQAFAAGMLEGSLTWRNIHHQWSNTISHGCDRSDDSQNFCTWLRDILITSYEKTKEMAELRANLDHYWHQIRLFFYQLEGLQAGWKKGVKRSRADVEIPPEDFLLMNAAGDIKDLKIYFDKVIMKKGDSSYDPSLMPKASMVLKLSRSNESAWNLMLGHSSAGSFSSMLRIHKRYKLNYHFSPDLKTHTVPGSDITFTSYPGILASTDDFYIIKGRHVKNIHLLVTGIDIQNNNLDLWQGVNLQTALPLSARVMAANRLAHSSRHWANQMSKNAAKGNKQWLIVDLKKLEAEFSDHSSHEGFLMTPTIDSSIISIVEQYPNIVHVLDLTKQLKNNKNIVWFSQGMPTTKELQKLAHISSEPVGWRSIKNNLTNLESIETFLRNHATRGDLFREKALPYGNIDLKVFSYNIYSGQTHFYAIAGPQTPPSDKKTSSHDSSLNGFVSESLVLGSEDPSHLDIISEQRPVRGDIREIANLKASKTFKWSNLVNELGHIPHEGHPDVWSFGKVSPKWAWQEPK</sequence>
<keyword evidence="8" id="KW-0472">Membrane</keyword>
<dbReference type="GO" id="GO:0004620">
    <property type="term" value="F:phospholipase activity"/>
    <property type="evidence" value="ECO:0007669"/>
    <property type="project" value="InterPro"/>
</dbReference>
<evidence type="ECO:0000256" key="6">
    <source>
        <dbReference type="ARBA" id="ARBA00023180"/>
    </source>
</evidence>
<dbReference type="GO" id="GO:0009395">
    <property type="term" value="P:phospholipid catabolic process"/>
    <property type="evidence" value="ECO:0007669"/>
    <property type="project" value="TreeGrafter"/>
</dbReference>
<evidence type="ECO:0000256" key="8">
    <source>
        <dbReference type="SAM" id="Phobius"/>
    </source>
</evidence>
<evidence type="ECO:0000256" key="5">
    <source>
        <dbReference type="ARBA" id="ARBA00023098"/>
    </source>
</evidence>
<evidence type="ECO:0000256" key="7">
    <source>
        <dbReference type="RuleBase" id="RU364138"/>
    </source>
</evidence>
<dbReference type="Pfam" id="PF04916">
    <property type="entry name" value="Phospholip_B"/>
    <property type="match status" value="1"/>
</dbReference>
<keyword evidence="2" id="KW-0732">Signal</keyword>
<dbReference type="InterPro" id="IPR007000">
    <property type="entry name" value="PLipase_B-like"/>
</dbReference>
<evidence type="ECO:0000313" key="9">
    <source>
        <dbReference type="EMBL" id="JAI14702.1"/>
    </source>
</evidence>
<feature type="transmembrane region" description="Helical" evidence="8">
    <location>
        <begin position="14"/>
        <end position="33"/>
    </location>
</feature>